<feature type="transmembrane region" description="Helical" evidence="1">
    <location>
        <begin position="80"/>
        <end position="100"/>
    </location>
</feature>
<keyword evidence="3" id="KW-1185">Reference proteome</keyword>
<reference evidence="2 3" key="1">
    <citation type="submission" date="2017-09" db="EMBL/GenBank/DDBJ databases">
        <authorList>
            <person name="Ehlers B."/>
            <person name="Leendertz F.H."/>
        </authorList>
    </citation>
    <scope>NUCLEOTIDE SEQUENCE [LARGE SCALE GENOMIC DNA]</scope>
    <source>
        <strain evidence="2 3">USBA 140</strain>
    </source>
</reference>
<keyword evidence="1" id="KW-1133">Transmembrane helix</keyword>
<protein>
    <recommendedName>
        <fullName evidence="4">Transmembrane protein</fullName>
    </recommendedName>
</protein>
<feature type="transmembrane region" description="Helical" evidence="1">
    <location>
        <begin position="152"/>
        <end position="170"/>
    </location>
</feature>
<gene>
    <name evidence="2" type="ORF">SAMN05421508_104174</name>
</gene>
<dbReference type="Proteomes" id="UP000219621">
    <property type="component" value="Unassembled WGS sequence"/>
</dbReference>
<keyword evidence="1" id="KW-0472">Membrane</keyword>
<feature type="transmembrane region" description="Helical" evidence="1">
    <location>
        <begin position="37"/>
        <end position="60"/>
    </location>
</feature>
<feature type="transmembrane region" description="Helical" evidence="1">
    <location>
        <begin position="112"/>
        <end position="132"/>
    </location>
</feature>
<dbReference type="EMBL" id="OCNJ01000004">
    <property type="protein sequence ID" value="SOD94946.1"/>
    <property type="molecule type" value="Genomic_DNA"/>
</dbReference>
<dbReference type="AlphaFoldDB" id="A0A286GI96"/>
<accession>A0A286GI96</accession>
<name>A0A286GI96_9PROT</name>
<sequence length="198" mass="21818">MRISVQLRDVPWTGARRVVKAFLQVCWRFVTLASVKVTVQLVTLCLAFLGPLLTVQAWPFTSKFWRLATLLNEKEQFGQMILAVVPLLCVSFTNVVNHALAVHSVGGRRRMGYLGLGLAMLVMLVFLVFLLAMLGMANNKLDAEDLQAARSLVGWAIAMGFLIEFTLSWLEATPIIKSATGEDTSRRPLPDGAGGRSQ</sequence>
<proteinExistence type="predicted"/>
<evidence type="ECO:0000256" key="1">
    <source>
        <dbReference type="SAM" id="Phobius"/>
    </source>
</evidence>
<evidence type="ECO:0000313" key="3">
    <source>
        <dbReference type="Proteomes" id="UP000219621"/>
    </source>
</evidence>
<evidence type="ECO:0000313" key="2">
    <source>
        <dbReference type="EMBL" id="SOD94946.1"/>
    </source>
</evidence>
<evidence type="ECO:0008006" key="4">
    <source>
        <dbReference type="Google" id="ProtNLM"/>
    </source>
</evidence>
<keyword evidence="1" id="KW-0812">Transmembrane</keyword>
<organism evidence="2 3">
    <name type="scientific">Caenispirillum bisanense</name>
    <dbReference type="NCBI Taxonomy" id="414052"/>
    <lineage>
        <taxon>Bacteria</taxon>
        <taxon>Pseudomonadati</taxon>
        <taxon>Pseudomonadota</taxon>
        <taxon>Alphaproteobacteria</taxon>
        <taxon>Rhodospirillales</taxon>
        <taxon>Novispirillaceae</taxon>
        <taxon>Caenispirillum</taxon>
    </lineage>
</organism>